<dbReference type="NCBIfam" id="NF045805">
    <property type="entry name" value="MethMoxGammaMmoZ"/>
    <property type="match status" value="1"/>
</dbReference>
<dbReference type="EC" id="1.14.13.25" evidence="1"/>
<dbReference type="Gene3D" id="1.20.1280.30">
    <property type="entry name" value="Methane monooxygenase, gamma chain, domain 2"/>
    <property type="match status" value="1"/>
</dbReference>
<dbReference type="Gene3D" id="1.20.1280.10">
    <property type="entry name" value="Methane monooxygenase, gamma chain, domain 1"/>
    <property type="match status" value="1"/>
</dbReference>
<gene>
    <name evidence="1" type="primary">mmoZ</name>
    <name evidence="1" type="ORF">MCNOR_0089</name>
</gene>
<dbReference type="InterPro" id="IPR015952">
    <property type="entry name" value="Me_mOase_g_dom1"/>
</dbReference>
<dbReference type="SUPFAM" id="SSF47152">
    <property type="entry name" value="Methane monooxygenase hydrolase, gamma subunit"/>
    <property type="match status" value="1"/>
</dbReference>
<proteinExistence type="predicted"/>
<dbReference type="Pfam" id="PF02964">
    <property type="entry name" value="MeMO_Hyd_G"/>
    <property type="match status" value="1"/>
</dbReference>
<dbReference type="InterPro" id="IPR036123">
    <property type="entry name" value="Me_mOase_sf_g"/>
</dbReference>
<dbReference type="AlphaFoldDB" id="A0AA35XSG2"/>
<dbReference type="RefSeq" id="WP_282213402.1">
    <property type="nucleotide sequence ID" value="NZ_OX458332.1"/>
</dbReference>
<organism evidence="1 2">
    <name type="scientific">Methylococcus capsulatus</name>
    <dbReference type="NCBI Taxonomy" id="414"/>
    <lineage>
        <taxon>Bacteria</taxon>
        <taxon>Pseudomonadati</taxon>
        <taxon>Pseudomonadota</taxon>
        <taxon>Gammaproteobacteria</taxon>
        <taxon>Methylococcales</taxon>
        <taxon>Methylococcaceae</taxon>
        <taxon>Methylococcus</taxon>
    </lineage>
</organism>
<dbReference type="InterPro" id="IPR004222">
    <property type="entry name" value="Me_mOase_g"/>
</dbReference>
<dbReference type="GO" id="GO:0015947">
    <property type="term" value="P:methane metabolic process"/>
    <property type="evidence" value="ECO:0007669"/>
    <property type="project" value="InterPro"/>
</dbReference>
<dbReference type="EMBL" id="OX458332">
    <property type="protein sequence ID" value="CAI8720914.1"/>
    <property type="molecule type" value="Genomic_DNA"/>
</dbReference>
<evidence type="ECO:0000313" key="2">
    <source>
        <dbReference type="Proteomes" id="UP001158598"/>
    </source>
</evidence>
<accession>A0AA35XSG2</accession>
<sequence length="170" mass="19818">MAKLGIHSNDTRDAWVNKIAQLSTLEKAAEMLKQFRMDHTTPFRNSYELDNDYLWIEAKLEEKVAVLKARAFNEVDFRHKTAFGEDAKSVLDGTIAKMNAAKDKWEAEKIHIGFRQAYKPPIMPVNYFLDGERQLGTRLMELRNLNYYDTPLEELRKQRGVRVVHLQAPH</sequence>
<dbReference type="InterPro" id="IPR015953">
    <property type="entry name" value="Me_mOase_g_dom2"/>
</dbReference>
<keyword evidence="1" id="KW-0503">Monooxygenase</keyword>
<dbReference type="InterPro" id="IPR054953">
    <property type="entry name" value="MethMoxGammaMmoZ"/>
</dbReference>
<evidence type="ECO:0000313" key="1">
    <source>
        <dbReference type="EMBL" id="CAI8720914.1"/>
    </source>
</evidence>
<protein>
    <submittedName>
        <fullName evidence="1">Methane monooxygenase component A gamma chain</fullName>
        <ecNumber evidence="1">1.14.13.25</ecNumber>
    </submittedName>
</protein>
<reference evidence="1" key="1">
    <citation type="submission" date="2023-03" db="EMBL/GenBank/DDBJ databases">
        <authorList>
            <person name="Pearce D."/>
        </authorList>
    </citation>
    <scope>NUCLEOTIDE SEQUENCE</scope>
    <source>
        <strain evidence="1">Mc</strain>
    </source>
</reference>
<name>A0AA35XSG2_METCP</name>
<keyword evidence="1" id="KW-0560">Oxidoreductase</keyword>
<dbReference type="GO" id="GO:0015049">
    <property type="term" value="F:methane monooxygenase [NAD(P)H] activity"/>
    <property type="evidence" value="ECO:0007669"/>
    <property type="project" value="UniProtKB-EC"/>
</dbReference>
<dbReference type="PIRSF" id="PIRSF018503">
    <property type="entry name" value="Me_mOase_g"/>
    <property type="match status" value="1"/>
</dbReference>
<dbReference type="Proteomes" id="UP001158598">
    <property type="component" value="Chromosome"/>
</dbReference>